<evidence type="ECO:0000256" key="6">
    <source>
        <dbReference type="ARBA" id="ARBA00022989"/>
    </source>
</evidence>
<organism evidence="10 11">
    <name type="scientific">Plectus sambesii</name>
    <dbReference type="NCBI Taxonomy" id="2011161"/>
    <lineage>
        <taxon>Eukaryota</taxon>
        <taxon>Metazoa</taxon>
        <taxon>Ecdysozoa</taxon>
        <taxon>Nematoda</taxon>
        <taxon>Chromadorea</taxon>
        <taxon>Plectida</taxon>
        <taxon>Plectina</taxon>
        <taxon>Plectoidea</taxon>
        <taxon>Plectidae</taxon>
        <taxon>Plectus</taxon>
    </lineage>
</organism>
<dbReference type="PANTHER" id="PTHR22650">
    <property type="entry name" value="GLYCOPROTEIN IB BETA"/>
    <property type="match status" value="1"/>
</dbReference>
<keyword evidence="2" id="KW-0433">Leucine-rich repeat</keyword>
<evidence type="ECO:0000256" key="1">
    <source>
        <dbReference type="ARBA" id="ARBA00004479"/>
    </source>
</evidence>
<evidence type="ECO:0000313" key="11">
    <source>
        <dbReference type="WBParaSite" id="PSAMB.scaffold4166size15430.g23662.t1"/>
    </source>
</evidence>
<dbReference type="WBParaSite" id="PSAMB.scaffold4166size15430.g23662.t1">
    <property type="protein sequence ID" value="PSAMB.scaffold4166size15430.g23662.t1"/>
    <property type="gene ID" value="PSAMB.scaffold4166size15430.g23662"/>
</dbReference>
<dbReference type="InterPro" id="IPR000372">
    <property type="entry name" value="LRRNT"/>
</dbReference>
<evidence type="ECO:0000256" key="4">
    <source>
        <dbReference type="ARBA" id="ARBA00022729"/>
    </source>
</evidence>
<keyword evidence="5" id="KW-0130">Cell adhesion</keyword>
<evidence type="ECO:0000259" key="9">
    <source>
        <dbReference type="SMART" id="SM00013"/>
    </source>
</evidence>
<dbReference type="InterPro" id="IPR032675">
    <property type="entry name" value="LRR_dom_sf"/>
</dbReference>
<name>A0A914WGH1_9BILA</name>
<keyword evidence="10" id="KW-1185">Reference proteome</keyword>
<evidence type="ECO:0000313" key="10">
    <source>
        <dbReference type="Proteomes" id="UP000887566"/>
    </source>
</evidence>
<evidence type="ECO:0000256" key="2">
    <source>
        <dbReference type="ARBA" id="ARBA00022614"/>
    </source>
</evidence>
<protein>
    <submittedName>
        <fullName evidence="11">LRRNT domain-containing protein</fullName>
    </submittedName>
</protein>
<evidence type="ECO:0000256" key="5">
    <source>
        <dbReference type="ARBA" id="ARBA00022889"/>
    </source>
</evidence>
<dbReference type="InterPro" id="IPR052313">
    <property type="entry name" value="GPIb-IX-V_Complex"/>
</dbReference>
<evidence type="ECO:0000256" key="3">
    <source>
        <dbReference type="ARBA" id="ARBA00022692"/>
    </source>
</evidence>
<keyword evidence="7" id="KW-0472">Membrane</keyword>
<dbReference type="Proteomes" id="UP000887566">
    <property type="component" value="Unplaced"/>
</dbReference>
<keyword evidence="8" id="KW-1015">Disulfide bond</keyword>
<keyword evidence="4" id="KW-0732">Signal</keyword>
<dbReference type="GO" id="GO:0016020">
    <property type="term" value="C:membrane"/>
    <property type="evidence" value="ECO:0007669"/>
    <property type="project" value="UniProtKB-SubCell"/>
</dbReference>
<feature type="domain" description="LRRNT" evidence="9">
    <location>
        <begin position="79"/>
        <end position="111"/>
    </location>
</feature>
<dbReference type="PANTHER" id="PTHR22650:SF4">
    <property type="entry name" value="LEUCINE-RICH REPEAT AND TRANSMEMBRANE DOMAIN-CONTAINING PROTEIN 2-LIKE"/>
    <property type="match status" value="1"/>
</dbReference>
<dbReference type="Pfam" id="PF01462">
    <property type="entry name" value="LRRNT"/>
    <property type="match status" value="1"/>
</dbReference>
<dbReference type="AlphaFoldDB" id="A0A914WGH1"/>
<keyword evidence="3" id="KW-0812">Transmembrane</keyword>
<dbReference type="SUPFAM" id="SSF52058">
    <property type="entry name" value="L domain-like"/>
    <property type="match status" value="1"/>
</dbReference>
<reference evidence="11" key="1">
    <citation type="submission" date="2022-11" db="UniProtKB">
        <authorList>
            <consortium name="WormBaseParasite"/>
        </authorList>
    </citation>
    <scope>IDENTIFICATION</scope>
</reference>
<comment type="subcellular location">
    <subcellularLocation>
        <location evidence="1">Membrane</location>
        <topology evidence="1">Single-pass type I membrane protein</topology>
    </subcellularLocation>
</comment>
<evidence type="ECO:0000256" key="8">
    <source>
        <dbReference type="ARBA" id="ARBA00023157"/>
    </source>
</evidence>
<accession>A0A914WGH1</accession>
<keyword evidence="6" id="KW-1133">Transmembrane helix</keyword>
<dbReference type="Gene3D" id="3.80.10.10">
    <property type="entry name" value="Ribonuclease Inhibitor"/>
    <property type="match status" value="1"/>
</dbReference>
<sequence>MPRAGAVAFAAVCPSRRGVRRPRQPFVKRLCCTRLLAPAGFGIAATEDAMASVGLAAIRPLNLLLLLWWWWSVVAAVDQCPAVCSCLGSHVDCSRRGLTAVPNGLPSWTETLELQGNRLENVSADAFIRLAHLQKL</sequence>
<dbReference type="SMART" id="SM00013">
    <property type="entry name" value="LRRNT"/>
    <property type="match status" value="1"/>
</dbReference>
<proteinExistence type="predicted"/>
<evidence type="ECO:0000256" key="7">
    <source>
        <dbReference type="ARBA" id="ARBA00023136"/>
    </source>
</evidence>